<dbReference type="InterPro" id="IPR050198">
    <property type="entry name" value="Non-receptor_tyrosine_kinases"/>
</dbReference>
<dbReference type="PRINTS" id="PR00109">
    <property type="entry name" value="TYRKINASE"/>
</dbReference>
<evidence type="ECO:0000256" key="9">
    <source>
        <dbReference type="SAM" id="Phobius"/>
    </source>
</evidence>
<sequence>MSGVTALILVFVSLACGVLYDIQPQPAPPSGSRTQSWSDGQNLYVFTQTGNQNELWRYTNSTWSSIADNIASIPAEDALTWIDPEQGQLVAISLNTTQADVWVFNISASKLVSNANSSLLENNFLITPGELSQNLNITLPTILPTSLNISLPTVLPTSLNITLPTVLPTSLNITLPTILPTSLNITLPTSLNISLPTVLPTDLNITLPTVLPTSLNVTLPDITSVLNVTLPDITSVLNVTLPDVPTVINITLPTSLNVTLPTVLPTSLNVTLPDITSVLNVTLPDVPTVINITLPTSLNVTLPTVLPTSLNLTIFDITAGLNGTLPDTPTAINITLPDVTPVVNVTVPDITAVVNVTVPDVTSAIDVTSVVNVTVPDVTSTIDVTVPDVTSVVNVTVPDVTSVVNVTVPDITAVVNVTVPDVTSIVNDSASIITDITNVTKLLTTSQILTTSKLPLTTLSTRTSLSGVSLKHTDDPSSTVDLVSTTPSPDTTVQAPSTGVPAPSTSVQAPSTSVQAPSTSVQTPSTGVQAPSTSTQAASTSVQAPSTSVQTPSTGVPAPSTSVQAPSTSTQAASTSVQAPSTSAQTPSTGVQAPSTSVQAPSTNTQAASTSVQAPSTSVQTPSTTTSVVEGAVGSMSKRSLVEAAQKVASSVSPLTLSKAVVFAENSSSVWVIGGKELLGGSVSSAVHHFSNKRWEIVNTTNSVDGFYQAASFYNATSRVVTIIGGFNSSNSIVNTVRTLDLNRLVWSHTKGPEAKAGSALVGDQRGKLYLYGGYAPNVITQELWVSNSTGNWTAQGRSMTGPGDLLTMETFTATLGEANSVIFTSSKLVDRLRVYTDKLGYNIGKSCLSSAVCGGYCIDQICSIGCPNTSLCLTSTTGLISFDNLQRAVDYAANDSSLLLQFLKAVANVDGTILSNTSTALCQQVRTLTSNFSLTLPYLASPLSVECPAPFTVSDVSTLLSGNVTLSNGVSAKILDTFNTSTKPQEFYTNVQALTLRLVAQESVSSLVTPYVAIGNSISIIIKSANTPAEASISPSLSGYKAGFSIPSEVVGSLLEFARPIVAVLSVMHSSPLQQSEQNLTFVGDVVGLSVYTDNGTEISVKNTSKPISIQIGLSPNNYNLSDLQCVWWSENETKWSPEGCTIHPTPGLDGTASCDCNHLTNFTVTKIPTPNSQPTINTASAPTGAIVGGVIGGIAAICLVVVAAIIVARRQQHHIDPAIRASQFAESEANLDSSIITMVTQEDERGEAFKATYSDTTTVALKKLMTEEDRSDFMRESIVLRSLHHPNLVQFLGLWSSDVDTFMVTEYFVDSNAREFLLKHGDIFNNRNLLQMVKDICGSVCYLESMGIVHCDIRSENVMVRPQNGGRLETKLGGFSHALVGFAPKPSQKILSDFAVRWAAPQVILNKKYSHASDVWSFGVFLWEVMNGGKTPYEGMNDAQIVDTVVDNKGHPSIPQTISALSDLMSSCWSYKPSSRPNMRHIADTLSQIIDPNSAPAPNGLGRSLVRRDRLQNEAPRVDKKNFLLMTPSQMSLLVQENETPSQ</sequence>
<evidence type="ECO:0000256" key="10">
    <source>
        <dbReference type="SAM" id="SignalP"/>
    </source>
</evidence>
<dbReference type="InterPro" id="IPR015915">
    <property type="entry name" value="Kelch-typ_b-propeller"/>
</dbReference>
<evidence type="ECO:0000256" key="4">
    <source>
        <dbReference type="ARBA" id="ARBA00022840"/>
    </source>
</evidence>
<organism evidence="13 14">
    <name type="scientific">Planoprotostelium fungivorum</name>
    <dbReference type="NCBI Taxonomy" id="1890364"/>
    <lineage>
        <taxon>Eukaryota</taxon>
        <taxon>Amoebozoa</taxon>
        <taxon>Evosea</taxon>
        <taxon>Variosea</taxon>
        <taxon>Cavosteliida</taxon>
        <taxon>Cavosteliaceae</taxon>
        <taxon>Planoprotostelium</taxon>
    </lineage>
</organism>
<proteinExistence type="predicted"/>
<dbReference type="PROSITE" id="PS00109">
    <property type="entry name" value="PROTEIN_KINASE_TYR"/>
    <property type="match status" value="1"/>
</dbReference>
<evidence type="ECO:0000256" key="3">
    <source>
        <dbReference type="ARBA" id="ARBA00022741"/>
    </source>
</evidence>
<dbReference type="SUPFAM" id="SSF56112">
    <property type="entry name" value="Protein kinase-like (PK-like)"/>
    <property type="match status" value="1"/>
</dbReference>
<keyword evidence="6 9" id="KW-0472">Membrane</keyword>
<evidence type="ECO:0000256" key="1">
    <source>
        <dbReference type="ARBA" id="ARBA00004370"/>
    </source>
</evidence>
<evidence type="ECO:0000259" key="11">
    <source>
        <dbReference type="PROSITE" id="PS50011"/>
    </source>
</evidence>
<dbReference type="InterPro" id="IPR011009">
    <property type="entry name" value="Kinase-like_dom_sf"/>
</dbReference>
<dbReference type="Gene3D" id="2.60.220.50">
    <property type="match status" value="1"/>
</dbReference>
<dbReference type="GO" id="GO:0005524">
    <property type="term" value="F:ATP binding"/>
    <property type="evidence" value="ECO:0007669"/>
    <property type="project" value="UniProtKB-KW"/>
</dbReference>
<protein>
    <recommendedName>
        <fullName evidence="15">Non-specific protein-tyrosine kinase</fullName>
    </recommendedName>
</protein>
<dbReference type="SUPFAM" id="SSF117281">
    <property type="entry name" value="Kelch motif"/>
    <property type="match status" value="1"/>
</dbReference>
<dbReference type="GO" id="GO:0004672">
    <property type="term" value="F:protein kinase activity"/>
    <property type="evidence" value="ECO:0007669"/>
    <property type="project" value="InterPro"/>
</dbReference>
<dbReference type="Gene3D" id="1.10.510.10">
    <property type="entry name" value="Transferase(Phosphotransferase) domain 1"/>
    <property type="match status" value="1"/>
</dbReference>
<gene>
    <name evidence="13" type="ORF">PROFUN_15664</name>
</gene>
<evidence type="ECO:0000256" key="5">
    <source>
        <dbReference type="ARBA" id="ARBA00022989"/>
    </source>
</evidence>
<dbReference type="Pfam" id="PF01825">
    <property type="entry name" value="GPS"/>
    <property type="match status" value="1"/>
</dbReference>
<keyword evidence="4" id="KW-0067">ATP-binding</keyword>
<dbReference type="InterPro" id="IPR046338">
    <property type="entry name" value="GAIN_dom_sf"/>
</dbReference>
<dbReference type="InParanoid" id="A0A2P6MUX7"/>
<feature type="compositionally biased region" description="Low complexity" evidence="8">
    <location>
        <begin position="615"/>
        <end position="625"/>
    </location>
</feature>
<evidence type="ECO:0000256" key="2">
    <source>
        <dbReference type="ARBA" id="ARBA00022692"/>
    </source>
</evidence>
<comment type="subcellular location">
    <subcellularLocation>
        <location evidence="1">Membrane</location>
    </subcellularLocation>
</comment>
<reference evidence="13 14" key="1">
    <citation type="journal article" date="2018" name="Genome Biol. Evol.">
        <title>Multiple Roots of Fruiting Body Formation in Amoebozoa.</title>
        <authorList>
            <person name="Hillmann F."/>
            <person name="Forbes G."/>
            <person name="Novohradska S."/>
            <person name="Ferling I."/>
            <person name="Riege K."/>
            <person name="Groth M."/>
            <person name="Westermann M."/>
            <person name="Marz M."/>
            <person name="Spaller T."/>
            <person name="Winckler T."/>
            <person name="Schaap P."/>
            <person name="Glockner G."/>
        </authorList>
    </citation>
    <scope>NUCLEOTIDE SEQUENCE [LARGE SCALE GENOMIC DNA]</scope>
    <source>
        <strain evidence="13 14">Jena</strain>
    </source>
</reference>
<dbReference type="InterPro" id="IPR000203">
    <property type="entry name" value="GPS"/>
</dbReference>
<feature type="compositionally biased region" description="Polar residues" evidence="8">
    <location>
        <begin position="476"/>
        <end position="527"/>
    </location>
</feature>
<feature type="compositionally biased region" description="Low complexity" evidence="8">
    <location>
        <begin position="528"/>
        <end position="586"/>
    </location>
</feature>
<evidence type="ECO:0000313" key="13">
    <source>
        <dbReference type="EMBL" id="PRP75515.1"/>
    </source>
</evidence>
<feature type="domain" description="GAIN-B" evidence="12">
    <location>
        <begin position="1011"/>
        <end position="1177"/>
    </location>
</feature>
<feature type="chain" id="PRO_5015149832" description="Non-specific protein-tyrosine kinase" evidence="10">
    <location>
        <begin position="18"/>
        <end position="1545"/>
    </location>
</feature>
<feature type="compositionally biased region" description="Polar residues" evidence="8">
    <location>
        <begin position="587"/>
        <end position="614"/>
    </location>
</feature>
<evidence type="ECO:0000256" key="7">
    <source>
        <dbReference type="ARBA" id="ARBA00023157"/>
    </source>
</evidence>
<keyword evidence="14" id="KW-1185">Reference proteome</keyword>
<dbReference type="Proteomes" id="UP000241769">
    <property type="component" value="Unassembled WGS sequence"/>
</dbReference>
<evidence type="ECO:0000256" key="8">
    <source>
        <dbReference type="SAM" id="MobiDB-lite"/>
    </source>
</evidence>
<feature type="signal peptide" evidence="10">
    <location>
        <begin position="1"/>
        <end position="17"/>
    </location>
</feature>
<keyword evidence="5 9" id="KW-1133">Transmembrane helix</keyword>
<dbReference type="STRING" id="1890364.A0A2P6MUX7"/>
<dbReference type="PROSITE" id="PS50221">
    <property type="entry name" value="GAIN_B"/>
    <property type="match status" value="1"/>
</dbReference>
<feature type="domain" description="Protein kinase" evidence="11">
    <location>
        <begin position="1236"/>
        <end position="1492"/>
    </location>
</feature>
<dbReference type="Pfam" id="PF07714">
    <property type="entry name" value="PK_Tyr_Ser-Thr"/>
    <property type="match status" value="1"/>
</dbReference>
<dbReference type="PROSITE" id="PS50011">
    <property type="entry name" value="PROTEIN_KINASE_DOM"/>
    <property type="match status" value="1"/>
</dbReference>
<feature type="non-terminal residue" evidence="13">
    <location>
        <position position="1545"/>
    </location>
</feature>
<dbReference type="OrthoDB" id="19274at2759"/>
<evidence type="ECO:0008006" key="15">
    <source>
        <dbReference type="Google" id="ProtNLM"/>
    </source>
</evidence>
<comment type="caution">
    <text evidence="13">The sequence shown here is derived from an EMBL/GenBank/DDBJ whole genome shotgun (WGS) entry which is preliminary data.</text>
</comment>
<feature type="region of interest" description="Disordered" evidence="8">
    <location>
        <begin position="467"/>
        <end position="625"/>
    </location>
</feature>
<dbReference type="InterPro" id="IPR057244">
    <property type="entry name" value="GAIN_B"/>
</dbReference>
<dbReference type="InterPro" id="IPR008266">
    <property type="entry name" value="Tyr_kinase_AS"/>
</dbReference>
<evidence type="ECO:0000256" key="6">
    <source>
        <dbReference type="ARBA" id="ARBA00023136"/>
    </source>
</evidence>
<evidence type="ECO:0000259" key="12">
    <source>
        <dbReference type="PROSITE" id="PS50221"/>
    </source>
</evidence>
<dbReference type="GO" id="GO:0016020">
    <property type="term" value="C:membrane"/>
    <property type="evidence" value="ECO:0007669"/>
    <property type="project" value="UniProtKB-SubCell"/>
</dbReference>
<dbReference type="EMBL" id="MDYQ01000379">
    <property type="protein sequence ID" value="PRP75515.1"/>
    <property type="molecule type" value="Genomic_DNA"/>
</dbReference>
<keyword evidence="3" id="KW-0547">Nucleotide-binding</keyword>
<dbReference type="InterPro" id="IPR000719">
    <property type="entry name" value="Prot_kinase_dom"/>
</dbReference>
<evidence type="ECO:0000313" key="14">
    <source>
        <dbReference type="Proteomes" id="UP000241769"/>
    </source>
</evidence>
<feature type="transmembrane region" description="Helical" evidence="9">
    <location>
        <begin position="1187"/>
        <end position="1210"/>
    </location>
</feature>
<name>A0A2P6MUX7_9EUKA</name>
<dbReference type="PANTHER" id="PTHR24418">
    <property type="entry name" value="TYROSINE-PROTEIN KINASE"/>
    <property type="match status" value="1"/>
</dbReference>
<dbReference type="Gene3D" id="2.120.10.80">
    <property type="entry name" value="Kelch-type beta propeller"/>
    <property type="match status" value="1"/>
</dbReference>
<dbReference type="InterPro" id="IPR001245">
    <property type="entry name" value="Ser-Thr/Tyr_kinase_cat_dom"/>
</dbReference>
<accession>A0A2P6MUX7</accession>
<keyword evidence="7" id="KW-1015">Disulfide bond</keyword>
<keyword evidence="10" id="KW-0732">Signal</keyword>
<keyword evidence="2 9" id="KW-0812">Transmembrane</keyword>
<dbReference type="SMART" id="SM00303">
    <property type="entry name" value="GPS"/>
    <property type="match status" value="1"/>
</dbReference>